<name>A0A0M9WF30_9EURO</name>
<dbReference type="Proteomes" id="UP000037696">
    <property type="component" value="Unassembled WGS sequence"/>
</dbReference>
<comment type="caution">
    <text evidence="2">The sequence shown here is derived from an EMBL/GenBank/DDBJ whole genome shotgun (WGS) entry which is preliminary data.</text>
</comment>
<evidence type="ECO:0000256" key="1">
    <source>
        <dbReference type="SAM" id="MobiDB-lite"/>
    </source>
</evidence>
<dbReference type="EMBL" id="LHQQ01000106">
    <property type="protein sequence ID" value="KOS42442.1"/>
    <property type="molecule type" value="Genomic_DNA"/>
</dbReference>
<accession>A0A0M9WF30</accession>
<gene>
    <name evidence="2" type="ORF">ACN38_g6692</name>
</gene>
<feature type="region of interest" description="Disordered" evidence="1">
    <location>
        <begin position="1"/>
        <end position="21"/>
    </location>
</feature>
<sequence>MLRSHPESTAPPEQPTASHEPKLFTWVANNGYGARHASDTAPFSLWDDHEHDFRSPTPEETKWILDAFGAESVTYSWPDIIIETCHLPNPVPLTVACVAATFIPVGSNWPYLTTNTDYSNPRLPDPLSPHLQLPMWERPSEKQQEAVLQALSGPVTMEAVNYIAPITLLL</sequence>
<dbReference type="STRING" id="229535.A0A0M9WF30"/>
<reference evidence="2 3" key="1">
    <citation type="submission" date="2015-08" db="EMBL/GenBank/DDBJ databases">
        <title>Genome sequencing of Penicillium nordicum.</title>
        <authorList>
            <person name="Nguyen H.D."/>
            <person name="Seifert K.A."/>
        </authorList>
    </citation>
    <scope>NUCLEOTIDE SEQUENCE [LARGE SCALE GENOMIC DNA]</scope>
    <source>
        <strain evidence="2 3">DAOMC 185683</strain>
    </source>
</reference>
<dbReference type="AlphaFoldDB" id="A0A0M9WF30"/>
<evidence type="ECO:0000313" key="3">
    <source>
        <dbReference type="Proteomes" id="UP000037696"/>
    </source>
</evidence>
<protein>
    <submittedName>
        <fullName evidence="2">Uncharacterized protein</fullName>
    </submittedName>
</protein>
<proteinExistence type="predicted"/>
<keyword evidence="3" id="KW-1185">Reference proteome</keyword>
<dbReference type="OrthoDB" id="5361958at2759"/>
<evidence type="ECO:0000313" key="2">
    <source>
        <dbReference type="EMBL" id="KOS42442.1"/>
    </source>
</evidence>
<organism evidence="2 3">
    <name type="scientific">Penicillium nordicum</name>
    <dbReference type="NCBI Taxonomy" id="229535"/>
    <lineage>
        <taxon>Eukaryota</taxon>
        <taxon>Fungi</taxon>
        <taxon>Dikarya</taxon>
        <taxon>Ascomycota</taxon>
        <taxon>Pezizomycotina</taxon>
        <taxon>Eurotiomycetes</taxon>
        <taxon>Eurotiomycetidae</taxon>
        <taxon>Eurotiales</taxon>
        <taxon>Aspergillaceae</taxon>
        <taxon>Penicillium</taxon>
    </lineage>
</organism>